<evidence type="ECO:0000259" key="4">
    <source>
        <dbReference type="PROSITE" id="PS50056"/>
    </source>
</evidence>
<dbReference type="GO" id="GO:0005737">
    <property type="term" value="C:cytoplasm"/>
    <property type="evidence" value="ECO:0007669"/>
    <property type="project" value="TreeGrafter"/>
</dbReference>
<dbReference type="OrthoDB" id="10252009at2759"/>
<evidence type="ECO:0000259" key="3">
    <source>
        <dbReference type="PROSITE" id="PS50054"/>
    </source>
</evidence>
<evidence type="ECO:0000256" key="2">
    <source>
        <dbReference type="ARBA" id="ARBA00022912"/>
    </source>
</evidence>
<dbReference type="InterPro" id="IPR020422">
    <property type="entry name" value="TYR_PHOSPHATASE_DUAL_dom"/>
</dbReference>
<keyword evidence="1" id="KW-0378">Hydrolase</keyword>
<dbReference type="PROSITE" id="PS50056">
    <property type="entry name" value="TYR_PHOSPHATASE_2"/>
    <property type="match status" value="1"/>
</dbReference>
<dbReference type="STRING" id="765257.A0A0C9Y560"/>
<dbReference type="AlphaFoldDB" id="A0A0C9Y560"/>
<protein>
    <submittedName>
        <fullName evidence="5">Uncharacterized protein</fullName>
    </submittedName>
</protein>
<name>A0A0C9Y560_9AGAM</name>
<dbReference type="SMART" id="SM00195">
    <property type="entry name" value="DSPc"/>
    <property type="match status" value="1"/>
</dbReference>
<keyword evidence="6" id="KW-1185">Reference proteome</keyword>
<feature type="domain" description="Tyrosine-protein phosphatase" evidence="3">
    <location>
        <begin position="61"/>
        <end position="204"/>
    </location>
</feature>
<organism evidence="5 6">
    <name type="scientific">Pisolithus microcarpus 441</name>
    <dbReference type="NCBI Taxonomy" id="765257"/>
    <lineage>
        <taxon>Eukaryota</taxon>
        <taxon>Fungi</taxon>
        <taxon>Dikarya</taxon>
        <taxon>Basidiomycota</taxon>
        <taxon>Agaricomycotina</taxon>
        <taxon>Agaricomycetes</taxon>
        <taxon>Agaricomycetidae</taxon>
        <taxon>Boletales</taxon>
        <taxon>Sclerodermatineae</taxon>
        <taxon>Pisolithaceae</taxon>
        <taxon>Pisolithus</taxon>
    </lineage>
</organism>
<reference evidence="6" key="2">
    <citation type="submission" date="2015-01" db="EMBL/GenBank/DDBJ databases">
        <title>Evolutionary Origins and Diversification of the Mycorrhizal Mutualists.</title>
        <authorList>
            <consortium name="DOE Joint Genome Institute"/>
            <consortium name="Mycorrhizal Genomics Consortium"/>
            <person name="Kohler A."/>
            <person name="Kuo A."/>
            <person name="Nagy L.G."/>
            <person name="Floudas D."/>
            <person name="Copeland A."/>
            <person name="Barry K.W."/>
            <person name="Cichocki N."/>
            <person name="Veneault-Fourrey C."/>
            <person name="LaButti K."/>
            <person name="Lindquist E.A."/>
            <person name="Lipzen A."/>
            <person name="Lundell T."/>
            <person name="Morin E."/>
            <person name="Murat C."/>
            <person name="Riley R."/>
            <person name="Ohm R."/>
            <person name="Sun H."/>
            <person name="Tunlid A."/>
            <person name="Henrissat B."/>
            <person name="Grigoriev I.V."/>
            <person name="Hibbett D.S."/>
            <person name="Martin F."/>
        </authorList>
    </citation>
    <scope>NUCLEOTIDE SEQUENCE [LARGE SCALE GENOMIC DNA]</scope>
    <source>
        <strain evidence="6">441</strain>
    </source>
</reference>
<dbReference type="CDD" id="cd14498">
    <property type="entry name" value="DSP"/>
    <property type="match status" value="1"/>
</dbReference>
<keyword evidence="2" id="KW-0904">Protein phosphatase</keyword>
<dbReference type="GO" id="GO:0008579">
    <property type="term" value="F:JUN kinase phosphatase activity"/>
    <property type="evidence" value="ECO:0007669"/>
    <property type="project" value="TreeGrafter"/>
</dbReference>
<dbReference type="PROSITE" id="PS50054">
    <property type="entry name" value="TYR_PHOSPHATASE_DUAL"/>
    <property type="match status" value="1"/>
</dbReference>
<proteinExistence type="predicted"/>
<evidence type="ECO:0000313" key="6">
    <source>
        <dbReference type="Proteomes" id="UP000054018"/>
    </source>
</evidence>
<dbReference type="InterPro" id="IPR016130">
    <property type="entry name" value="Tyr_Pase_AS"/>
</dbReference>
<accession>A0A0C9Y560</accession>
<gene>
    <name evidence="5" type="ORF">PISMIDRAFT_106844</name>
</gene>
<dbReference type="Gene3D" id="3.90.190.10">
    <property type="entry name" value="Protein tyrosine phosphatase superfamily"/>
    <property type="match status" value="1"/>
</dbReference>
<sequence>MDTRLLTYYVSQTRRGRLSISTSQSTNHSVTPSSSVLMTAATWPAASPVSRETPYALRPPSASEILPRLFVSDLAFAENPASLASLGVTHVLSAMCGHVAIPHNPHLQHVQCDLEDLPFAELVDKLPGTTKFLRDALRDPNARVLVHCVEGVSRSTSVVCAFLIAEYGYTTERAIQYVKSKRRSAEPNFGFVQQLREYANKLQRL</sequence>
<reference evidence="5 6" key="1">
    <citation type="submission" date="2014-04" db="EMBL/GenBank/DDBJ databases">
        <authorList>
            <consortium name="DOE Joint Genome Institute"/>
            <person name="Kuo A."/>
            <person name="Kohler A."/>
            <person name="Costa M.D."/>
            <person name="Nagy L.G."/>
            <person name="Floudas D."/>
            <person name="Copeland A."/>
            <person name="Barry K.W."/>
            <person name="Cichocki N."/>
            <person name="Veneault-Fourrey C."/>
            <person name="LaButti K."/>
            <person name="Lindquist E.A."/>
            <person name="Lipzen A."/>
            <person name="Lundell T."/>
            <person name="Morin E."/>
            <person name="Murat C."/>
            <person name="Sun H."/>
            <person name="Tunlid A."/>
            <person name="Henrissat B."/>
            <person name="Grigoriev I.V."/>
            <person name="Hibbett D.S."/>
            <person name="Martin F."/>
            <person name="Nordberg H.P."/>
            <person name="Cantor M.N."/>
            <person name="Hua S.X."/>
        </authorList>
    </citation>
    <scope>NUCLEOTIDE SEQUENCE [LARGE SCALE GENOMIC DNA]</scope>
    <source>
        <strain evidence="5 6">441</strain>
    </source>
</reference>
<dbReference type="HOGENOM" id="CLU_027074_9_2_1"/>
<feature type="domain" description="Tyrosine specific protein phosphatases" evidence="4">
    <location>
        <begin position="117"/>
        <end position="182"/>
    </location>
</feature>
<dbReference type="Pfam" id="PF00782">
    <property type="entry name" value="DSPc"/>
    <property type="match status" value="1"/>
</dbReference>
<dbReference type="PANTHER" id="PTHR46377:SF1">
    <property type="entry name" value="DUAL SPECIFICITY PROTEIN PHOSPHATASE 19"/>
    <property type="match status" value="1"/>
</dbReference>
<dbReference type="PROSITE" id="PS00383">
    <property type="entry name" value="TYR_PHOSPHATASE_1"/>
    <property type="match status" value="1"/>
</dbReference>
<dbReference type="InterPro" id="IPR000340">
    <property type="entry name" value="Dual-sp_phosphatase_cat-dom"/>
</dbReference>
<dbReference type="PANTHER" id="PTHR46377">
    <property type="entry name" value="DUAL SPECIFICITY PROTEIN PHOSPHATASE 19"/>
    <property type="match status" value="1"/>
</dbReference>
<dbReference type="Proteomes" id="UP000054018">
    <property type="component" value="Unassembled WGS sequence"/>
</dbReference>
<dbReference type="InterPro" id="IPR029021">
    <property type="entry name" value="Prot-tyrosine_phosphatase-like"/>
</dbReference>
<evidence type="ECO:0000256" key="1">
    <source>
        <dbReference type="ARBA" id="ARBA00022801"/>
    </source>
</evidence>
<dbReference type="SUPFAM" id="SSF52799">
    <property type="entry name" value="(Phosphotyrosine protein) phosphatases II"/>
    <property type="match status" value="1"/>
</dbReference>
<dbReference type="InterPro" id="IPR000387">
    <property type="entry name" value="Tyr_Pase_dom"/>
</dbReference>
<evidence type="ECO:0000313" key="5">
    <source>
        <dbReference type="EMBL" id="KIK19855.1"/>
    </source>
</evidence>
<dbReference type="EMBL" id="KN833777">
    <property type="protein sequence ID" value="KIK19855.1"/>
    <property type="molecule type" value="Genomic_DNA"/>
</dbReference>